<dbReference type="Proteomes" id="UP000027604">
    <property type="component" value="Chromosome I"/>
</dbReference>
<feature type="signal peptide" evidence="1">
    <location>
        <begin position="1"/>
        <end position="20"/>
    </location>
</feature>
<sequence length="108" mass="12200">MKKILACAILSLSFTPAAYADDYKKSYCSNQEYVTQGSKYPHLHCAKDFYVYSESSSNHKYMAQGSEIYCERTRAAIDDVKARGPNGVIGYQQVLDSLLSFARVYCKK</sequence>
<organism evidence="2 3">
    <name type="scientific">Janthinobacterium agaricidamnosum NBRC 102515 = DSM 9628</name>
    <dbReference type="NCBI Taxonomy" id="1349767"/>
    <lineage>
        <taxon>Bacteria</taxon>
        <taxon>Pseudomonadati</taxon>
        <taxon>Pseudomonadota</taxon>
        <taxon>Betaproteobacteria</taxon>
        <taxon>Burkholderiales</taxon>
        <taxon>Oxalobacteraceae</taxon>
        <taxon>Janthinobacterium</taxon>
    </lineage>
</organism>
<protein>
    <recommendedName>
        <fullName evidence="4">Lipoprotein</fullName>
    </recommendedName>
</protein>
<dbReference type="HOGENOM" id="CLU_2119948_0_0_4"/>
<accession>W0V2S6</accession>
<dbReference type="STRING" id="1349767.GJA_998"/>
<proteinExistence type="predicted"/>
<dbReference type="OrthoDB" id="9256059at2"/>
<dbReference type="KEGG" id="jag:GJA_998"/>
<reference evidence="2 3" key="1">
    <citation type="journal article" date="2015" name="Genome Announc.">
        <title>Genome Sequence of Mushroom Soft-Rot Pathogen Janthinobacterium agaricidamnosum.</title>
        <authorList>
            <person name="Graupner K."/>
            <person name="Lackner G."/>
            <person name="Hertweck C."/>
        </authorList>
    </citation>
    <scope>NUCLEOTIDE SEQUENCE [LARGE SCALE GENOMIC DNA]</scope>
    <source>
        <strain evidence="3">NBRC 102515 / DSM 9628</strain>
    </source>
</reference>
<dbReference type="AlphaFoldDB" id="W0V2S6"/>
<evidence type="ECO:0000313" key="3">
    <source>
        <dbReference type="Proteomes" id="UP000027604"/>
    </source>
</evidence>
<dbReference type="PATRIC" id="fig|1349767.4.peg.2728"/>
<keyword evidence="3" id="KW-1185">Reference proteome</keyword>
<evidence type="ECO:0000313" key="2">
    <source>
        <dbReference type="EMBL" id="CDG81653.1"/>
    </source>
</evidence>
<name>W0V2S6_9BURK</name>
<gene>
    <name evidence="2" type="ORF">GJA_998</name>
</gene>
<dbReference type="EMBL" id="HG322949">
    <property type="protein sequence ID" value="CDG81653.1"/>
    <property type="molecule type" value="Genomic_DNA"/>
</dbReference>
<evidence type="ECO:0000256" key="1">
    <source>
        <dbReference type="SAM" id="SignalP"/>
    </source>
</evidence>
<keyword evidence="1" id="KW-0732">Signal</keyword>
<evidence type="ECO:0008006" key="4">
    <source>
        <dbReference type="Google" id="ProtNLM"/>
    </source>
</evidence>
<feature type="chain" id="PRO_5004797521" description="Lipoprotein" evidence="1">
    <location>
        <begin position="21"/>
        <end position="108"/>
    </location>
</feature>
<dbReference type="RefSeq" id="WP_038489282.1">
    <property type="nucleotide sequence ID" value="NZ_BCTH01000029.1"/>
</dbReference>